<reference evidence="3 4" key="1">
    <citation type="submission" date="2023-01" db="EMBL/GenBank/DDBJ databases">
        <authorList>
            <person name="Whitehead M."/>
        </authorList>
    </citation>
    <scope>NUCLEOTIDE SEQUENCE [LARGE SCALE GENOMIC DNA]</scope>
</reference>
<feature type="compositionally biased region" description="Polar residues" evidence="1">
    <location>
        <begin position="223"/>
        <end position="245"/>
    </location>
</feature>
<comment type="caution">
    <text evidence="3">The sequence shown here is derived from an EMBL/GenBank/DDBJ whole genome shotgun (WGS) entry which is preliminary data.</text>
</comment>
<feature type="region of interest" description="Disordered" evidence="1">
    <location>
        <begin position="1"/>
        <end position="21"/>
    </location>
</feature>
<name>A0AAV0XG46_9HEMI</name>
<dbReference type="AlphaFoldDB" id="A0AAV0XG46"/>
<evidence type="ECO:0008006" key="5">
    <source>
        <dbReference type="Google" id="ProtNLM"/>
    </source>
</evidence>
<evidence type="ECO:0000313" key="3">
    <source>
        <dbReference type="EMBL" id="CAI6367096.1"/>
    </source>
</evidence>
<feature type="compositionally biased region" description="Low complexity" evidence="1">
    <location>
        <begin position="327"/>
        <end position="340"/>
    </location>
</feature>
<accession>A0AAV0XG46</accession>
<evidence type="ECO:0000256" key="1">
    <source>
        <dbReference type="SAM" id="MobiDB-lite"/>
    </source>
</evidence>
<organism evidence="3 4">
    <name type="scientific">Macrosiphum euphorbiae</name>
    <name type="common">potato aphid</name>
    <dbReference type="NCBI Taxonomy" id="13131"/>
    <lineage>
        <taxon>Eukaryota</taxon>
        <taxon>Metazoa</taxon>
        <taxon>Ecdysozoa</taxon>
        <taxon>Arthropoda</taxon>
        <taxon>Hexapoda</taxon>
        <taxon>Insecta</taxon>
        <taxon>Pterygota</taxon>
        <taxon>Neoptera</taxon>
        <taxon>Paraneoptera</taxon>
        <taxon>Hemiptera</taxon>
        <taxon>Sternorrhyncha</taxon>
        <taxon>Aphidomorpha</taxon>
        <taxon>Aphidoidea</taxon>
        <taxon>Aphididae</taxon>
        <taxon>Macrosiphini</taxon>
        <taxon>Macrosiphum</taxon>
    </lineage>
</organism>
<feature type="compositionally biased region" description="Polar residues" evidence="1">
    <location>
        <begin position="274"/>
        <end position="295"/>
    </location>
</feature>
<evidence type="ECO:0000313" key="4">
    <source>
        <dbReference type="Proteomes" id="UP001160148"/>
    </source>
</evidence>
<dbReference type="Proteomes" id="UP001160148">
    <property type="component" value="Unassembled WGS sequence"/>
</dbReference>
<evidence type="ECO:0000313" key="2">
    <source>
        <dbReference type="EMBL" id="CAI6361591.1"/>
    </source>
</evidence>
<proteinExistence type="predicted"/>
<sequence length="462" mass="52200">MDPTKPNSLDTSPSASQTNNTKTFAETTANIQFPKKDQAIVFNSIEDVPQIEYIKAFSQLTSPTNITFASRISNNRFCIYFTNKNIVEQIISQQSHIVINNSKITFRRLINPAKRIILSNVQPIIPHEAIKNAIANLSIKILSPITFMKAGFTDNEYGHIGSFRRQLYINPDDNDKLPSSILIEFEQTEYRIFLSDDTVICYLCKQTGHTSNRCKNATENKITDSQQSHQNSIPSVNDTESNTQQHDFEHQSNSTSNSPFSSQEQVEQVKRPAPSSSSSILNMDNDLTTENPINLSQTKSITQNVIINKSSLVTKLKESQSKERKANNPPTTHPTTPKTNDSNPKANKPTQPLTKKPKRSNSIEQIILKLDESLASAKLEFEKMPNRKIDFNQLKYIIENTLSTQDPSSVLKEFNISWMEMIEILDTIRPKVKNLSIKNRLSRLSNSLLDITLGNNPTTEQL</sequence>
<dbReference type="EMBL" id="CARXXK010000004">
    <property type="protein sequence ID" value="CAI6367096.1"/>
    <property type="molecule type" value="Genomic_DNA"/>
</dbReference>
<feature type="region of interest" description="Disordered" evidence="1">
    <location>
        <begin position="315"/>
        <end position="361"/>
    </location>
</feature>
<dbReference type="EMBL" id="CARXXK010000003">
    <property type="protein sequence ID" value="CAI6361591.1"/>
    <property type="molecule type" value="Genomic_DNA"/>
</dbReference>
<feature type="compositionally biased region" description="Low complexity" evidence="1">
    <location>
        <begin position="252"/>
        <end position="262"/>
    </location>
</feature>
<keyword evidence="4" id="KW-1185">Reference proteome</keyword>
<feature type="region of interest" description="Disordered" evidence="1">
    <location>
        <begin position="220"/>
        <end position="295"/>
    </location>
</feature>
<feature type="compositionally biased region" description="Basic and acidic residues" evidence="1">
    <location>
        <begin position="315"/>
        <end position="326"/>
    </location>
</feature>
<gene>
    <name evidence="2" type="ORF">MEUPH1_LOCUS16755</name>
    <name evidence="3" type="ORF">MEUPH1_LOCUS21608</name>
</gene>
<feature type="compositionally biased region" description="Polar residues" evidence="1">
    <location>
        <begin position="341"/>
        <end position="353"/>
    </location>
</feature>
<protein>
    <recommendedName>
        <fullName evidence="5">CCHC-type domain-containing protein</fullName>
    </recommendedName>
</protein>